<dbReference type="InterPro" id="IPR035986">
    <property type="entry name" value="PKD_dom_sf"/>
</dbReference>
<evidence type="ECO:0000256" key="5">
    <source>
        <dbReference type="ARBA" id="ARBA00022801"/>
    </source>
</evidence>
<dbReference type="EMBL" id="JAVDVI010000001">
    <property type="protein sequence ID" value="MDR6966203.1"/>
    <property type="molecule type" value="Genomic_DNA"/>
</dbReference>
<evidence type="ECO:0000313" key="14">
    <source>
        <dbReference type="Proteomes" id="UP001255185"/>
    </source>
</evidence>
<keyword evidence="14" id="KW-1185">Reference proteome</keyword>
<dbReference type="SUPFAM" id="SSF49299">
    <property type="entry name" value="PKD domain"/>
    <property type="match status" value="1"/>
</dbReference>
<dbReference type="SUPFAM" id="SSF49265">
    <property type="entry name" value="Fibronectin type III"/>
    <property type="match status" value="1"/>
</dbReference>
<dbReference type="Gene3D" id="2.60.40.10">
    <property type="entry name" value="Immunoglobulins"/>
    <property type="match status" value="4"/>
</dbReference>
<dbReference type="Pfam" id="PF03422">
    <property type="entry name" value="CBM_6"/>
    <property type="match status" value="1"/>
</dbReference>
<dbReference type="InterPro" id="IPR026444">
    <property type="entry name" value="Secre_tail"/>
</dbReference>
<dbReference type="InterPro" id="IPR006584">
    <property type="entry name" value="Cellulose-bd_IV"/>
</dbReference>
<comment type="caution">
    <text evidence="13">The sequence shown here is derived from an EMBL/GenBank/DDBJ whole genome shotgun (WGS) entry which is preliminary data.</text>
</comment>
<evidence type="ECO:0000259" key="12">
    <source>
        <dbReference type="PROSITE" id="PS51175"/>
    </source>
</evidence>
<dbReference type="Gene3D" id="2.60.120.260">
    <property type="entry name" value="Galactose-binding domain-like"/>
    <property type="match status" value="1"/>
</dbReference>
<evidence type="ECO:0000256" key="1">
    <source>
        <dbReference type="ARBA" id="ARBA00000382"/>
    </source>
</evidence>
<dbReference type="Pfam" id="PF17957">
    <property type="entry name" value="Big_7"/>
    <property type="match status" value="2"/>
</dbReference>
<feature type="domain" description="Fibronectin type-III" evidence="11">
    <location>
        <begin position="1312"/>
        <end position="1403"/>
    </location>
</feature>
<evidence type="ECO:0000256" key="9">
    <source>
        <dbReference type="ARBA" id="ARBA00023326"/>
    </source>
</evidence>
<dbReference type="InterPro" id="IPR003961">
    <property type="entry name" value="FN3_dom"/>
</dbReference>
<comment type="catalytic activity">
    <reaction evidence="1">
        <text>Hydrolysis of (1-&gt;3)-beta-D-glucosidic linkages in (1-&gt;3)-beta-D-glucans.</text>
        <dbReference type="EC" id="3.2.1.39"/>
    </reaction>
</comment>
<organism evidence="13 14">
    <name type="scientific">Flavobacterium arsenatis</name>
    <dbReference type="NCBI Taxonomy" id="1484332"/>
    <lineage>
        <taxon>Bacteria</taxon>
        <taxon>Pseudomonadati</taxon>
        <taxon>Bacteroidota</taxon>
        <taxon>Flavobacteriia</taxon>
        <taxon>Flavobacteriales</taxon>
        <taxon>Flavobacteriaceae</taxon>
        <taxon>Flavobacterium</taxon>
    </lineage>
</organism>
<dbReference type="Proteomes" id="UP001255185">
    <property type="component" value="Unassembled WGS sequence"/>
</dbReference>
<proteinExistence type="inferred from homology"/>
<evidence type="ECO:0000256" key="8">
    <source>
        <dbReference type="ARBA" id="ARBA00023316"/>
    </source>
</evidence>
<dbReference type="CDD" id="cd00063">
    <property type="entry name" value="FN3"/>
    <property type="match status" value="1"/>
</dbReference>
<keyword evidence="6" id="KW-0119">Carbohydrate metabolism</keyword>
<sequence>MVYNYEKCIKAVVVLILLIVSQNMVAQFTTVGEGSYTTAFPGTDSAGRNGFPSGTPQLSGNAVGKPVPTNDWWSALVKQNHANNLFNYPLALKTVNEGLVVSYIVPTSTPNGSSQPIDDALPITVGVSGLNAGQASVSDYSDWTVSMNWNNGSHSFTATAGIGMPFLYFTKNAADVASVKIIEGTVVISNEMLVVTNSHQGADFAVYAPVGSTWTQAGNIYTSTLNGQNYWSMAYLAPSAPSVAQAANEYKKYAYVFPTNTTATYTYNESTSKLTTVFNVETDVKEGIETNVLLGLLPHQWANLASGSPQPSTYNYSSIRGEIKTLDSNTFTVEHTFKGILPTLPYLDNYSEGFSPALLDSKIAQIENDGLATWTDSYNEGQVMNRLIQTARIADEMGDVEARNKMVATIKERLEDWLKAEAGEVAFLFYYNTNWSTLIGYPAGHGQDNNINDHHFHWGYFIHAASFMEQFEPGWVDQWGPMINLMIRDAASADRNDPLFPYLRNFSPYAGHSWANGFATFPFGNDQESTSESMQFASSLIHWGTITENDAIRDLGIYIYTTEQTATEEYWFDMHDRTFKPGYGYKVASRIWGNGYDNQTFWTSDIAAAYGIEMYPIHGGSLYLGHNTAYAESLWSEISANTGILSNEANPNLWHDVYWQYLSFTNPQAAIDLYDSYPERGLKFGISDAQTYHWLHAMNALGRVNSAVTANYPIAASFIDNGVTTYVAHNYGDAPISVTFSDGYILQVPANKMVTSRDINAEGVLSADFYQAYPGGSVNLTATVEGNGITKVAFYDGDSFIGEDTIAPYQMMAPNLALGIHSMYAKVYIGEQFNVTNIISVQVGEQVPFSGTAFQIPGIVEAGNYDKFEGGVGQGISYNDTSQINEGGYRPNEYVDAAMDTQEGATVGWIAAGEWMEYTIDVQTSGLYNATLRYASGNSNGGGPFYFEIDGTAIMPPTSFTTTSDWGTWANKVINNIPFTQGQHILRLVATSGEFNLGRMTFAYSSPLTFVPPVANAGENVVVILPATTATLDGSLSNDPENQPITYAWEQIYGPSVIAFNDANVASPNVSNLVEGIYKVKLTVSDGTYTANDEVLILVSANGNSAPAVSLTSPTNGASYVEGATISISASASDLDGTIALVEFYDGEIKIGEDSTAPYTFEWNNPAVGSHAITAVATDNGEAQSTSQVVNVTVSAVMSCSEISNEAQQGSFTIGYEAIFETVGNTVTISFEMLDTDKVGVVAYLWQQSPFSETQMDNVGGLKFSKTLSGQTMGSTITYAVKFAYAGGLSVTKYISYVVGNNCGSSGEDTEAPMNFTATVGAITATSVELLLNSTDNSGTVVYDVMYGTTSTSVAGVSGVQKSVIINNLSPETLYSFSIEASDASGNEAENNAIVLEATTLPDSNTACSGTSSGAQQGSFSIGYSYSFQTVGTDVVITFELLDTDKVGVVAYLWQQTPFSESQMTNQGGLTFSKTITGQTLGATISYGVKFAFAGGLAVTNYFSYTVGDDCDLGIDENELNNSISMYPNPATNIVTVDSKISSISKVEVYSVLGSKVLETTESKINIENLSSGIYLVKVYAGSKSVTKKLVVR</sequence>
<dbReference type="InterPro" id="IPR005084">
    <property type="entry name" value="CBM6"/>
</dbReference>
<dbReference type="PROSITE" id="PS50853">
    <property type="entry name" value="FN3"/>
    <property type="match status" value="1"/>
</dbReference>
<dbReference type="PANTHER" id="PTHR31983:SF0">
    <property type="entry name" value="GLUCAN ENDO-1,3-BETA-D-GLUCOSIDASE 2"/>
    <property type="match status" value="1"/>
</dbReference>
<comment type="similarity">
    <text evidence="2">Belongs to the glycosyl hydrolase 81 family.</text>
</comment>
<accession>A0ABU1TLC4</accession>
<evidence type="ECO:0000256" key="7">
    <source>
        <dbReference type="ARBA" id="ARBA00023295"/>
    </source>
</evidence>
<dbReference type="Pfam" id="PF18962">
    <property type="entry name" value="Por_Secre_tail"/>
    <property type="match status" value="1"/>
</dbReference>
<evidence type="ECO:0000259" key="11">
    <source>
        <dbReference type="PROSITE" id="PS50853"/>
    </source>
</evidence>
<dbReference type="Gene3D" id="2.70.98.30">
    <property type="entry name" value="Golgi alpha-mannosidase II, domain 4"/>
    <property type="match status" value="1"/>
</dbReference>
<dbReference type="SMART" id="SM00606">
    <property type="entry name" value="CBD_IV"/>
    <property type="match status" value="1"/>
</dbReference>
<dbReference type="InterPro" id="IPR013783">
    <property type="entry name" value="Ig-like_fold"/>
</dbReference>
<dbReference type="SMART" id="SM00089">
    <property type="entry name" value="PKD"/>
    <property type="match status" value="2"/>
</dbReference>
<dbReference type="PROSITE" id="PS51175">
    <property type="entry name" value="CBM6"/>
    <property type="match status" value="1"/>
</dbReference>
<dbReference type="InterPro" id="IPR022409">
    <property type="entry name" value="PKD/Chitinase_dom"/>
</dbReference>
<keyword evidence="7" id="KW-0326">Glycosidase</keyword>
<keyword evidence="4 10" id="KW-0732">Signal</keyword>
<feature type="signal peptide" evidence="10">
    <location>
        <begin position="1"/>
        <end position="26"/>
    </location>
</feature>
<dbReference type="EC" id="3.2.1.39" evidence="3"/>
<dbReference type="InterPro" id="IPR005200">
    <property type="entry name" value="Endo-beta-glucanase"/>
</dbReference>
<dbReference type="CDD" id="cd04080">
    <property type="entry name" value="CBM6_cellulase-like"/>
    <property type="match status" value="1"/>
</dbReference>
<keyword evidence="9" id="KW-0624">Polysaccharide degradation</keyword>
<dbReference type="Pfam" id="PF17652">
    <property type="entry name" value="Glyco_hydro81C"/>
    <property type="match status" value="1"/>
</dbReference>
<evidence type="ECO:0000256" key="6">
    <source>
        <dbReference type="ARBA" id="ARBA00023277"/>
    </source>
</evidence>
<evidence type="ECO:0000256" key="10">
    <source>
        <dbReference type="SAM" id="SignalP"/>
    </source>
</evidence>
<evidence type="ECO:0000313" key="13">
    <source>
        <dbReference type="EMBL" id="MDR6966203.1"/>
    </source>
</evidence>
<reference evidence="13 14" key="1">
    <citation type="submission" date="2023-07" db="EMBL/GenBank/DDBJ databases">
        <title>Sorghum-associated microbial communities from plants grown in Nebraska, USA.</title>
        <authorList>
            <person name="Schachtman D."/>
        </authorList>
    </citation>
    <scope>NUCLEOTIDE SEQUENCE [LARGE SCALE GENOMIC DNA]</scope>
    <source>
        <strain evidence="13 14">3773</strain>
    </source>
</reference>
<evidence type="ECO:0000256" key="4">
    <source>
        <dbReference type="ARBA" id="ARBA00022729"/>
    </source>
</evidence>
<dbReference type="InterPro" id="IPR008979">
    <property type="entry name" value="Galactose-bd-like_sf"/>
</dbReference>
<gene>
    <name evidence="13" type="ORF">J2X31_000196</name>
</gene>
<keyword evidence="8" id="KW-0961">Cell wall biogenesis/degradation</keyword>
<name>A0ABU1TLC4_9FLAO</name>
<dbReference type="Pfam" id="PF22352">
    <property type="entry name" value="K319L-like_PKD"/>
    <property type="match status" value="1"/>
</dbReference>
<dbReference type="RefSeq" id="WP_310023667.1">
    <property type="nucleotide sequence ID" value="NZ_JAVDVI010000001.1"/>
</dbReference>
<dbReference type="InterPro" id="IPR040720">
    <property type="entry name" value="GH81_C"/>
</dbReference>
<dbReference type="SUPFAM" id="SSF49785">
    <property type="entry name" value="Galactose-binding domain-like"/>
    <property type="match status" value="1"/>
</dbReference>
<keyword evidence="5" id="KW-0378">Hydrolase</keyword>
<dbReference type="PANTHER" id="PTHR31983">
    <property type="entry name" value="ENDO-1,3(4)-BETA-GLUCANASE 1"/>
    <property type="match status" value="1"/>
</dbReference>
<feature type="domain" description="CBM6" evidence="12">
    <location>
        <begin position="871"/>
        <end position="1003"/>
    </location>
</feature>
<dbReference type="InterPro" id="IPR036116">
    <property type="entry name" value="FN3_sf"/>
</dbReference>
<feature type="chain" id="PRO_5046078517" description="glucan endo-1,3-beta-D-glucosidase" evidence="10">
    <location>
        <begin position="27"/>
        <end position="1593"/>
    </location>
</feature>
<evidence type="ECO:0000256" key="2">
    <source>
        <dbReference type="ARBA" id="ARBA00010730"/>
    </source>
</evidence>
<dbReference type="NCBIfam" id="TIGR04183">
    <property type="entry name" value="Por_Secre_tail"/>
    <property type="match status" value="1"/>
</dbReference>
<protein>
    <recommendedName>
        <fullName evidence="3">glucan endo-1,3-beta-D-glucosidase</fullName>
        <ecNumber evidence="3">3.2.1.39</ecNumber>
    </recommendedName>
</protein>
<dbReference type="PROSITE" id="PS52008">
    <property type="entry name" value="GH81"/>
    <property type="match status" value="1"/>
</dbReference>
<evidence type="ECO:0000256" key="3">
    <source>
        <dbReference type="ARBA" id="ARBA00012780"/>
    </source>
</evidence>